<evidence type="ECO:0000259" key="7">
    <source>
        <dbReference type="PROSITE" id="PS50177"/>
    </source>
</evidence>
<sequence>VGSVLDKYVREQTTNRTKTVTGWYTVTINDCWRVSKCSITLALKYALMPLDVQLFDFKSIGDGSKAQFFVDNILMANRLRRLNGKVALLYSNRNIEFNVETGLPADLKQPTNVLLSAMKTALLARYDEHNKTLDLTRFHTAAELKDEFCPLHVLSMLEQLLQLISNELTELRVLRISDNYICSLSAFAKCQTLPALQLLDISANRLEQVEELKHLQRLKLVQLNIEHNPLAKQPIFQIREMLPQVQFIVGCVNKQEQDGQIKTQPLPKHKIRTVPSASHAFCISFIKFYYTLFEERAQRIKLKEYYDDNAMFSLSFKVVCHKKSDIKKLHVGLDNIVQTLNQLPDYKINVADLQLDVQCYDNQLRMFTVSGSCQESTNSGWHARDFVRTFRLRGQSLSPLPQPVCWLIEYDMLSFGLAEELPEIEATNSDLNEQMQQLSAKMPELMLEAKPVAMQQEQSNATSLLPSSFETMPPLVPVAQTTIGVQSILEREIQDTLLCSDDELLIINEEVLLEPDEL</sequence>
<protein>
    <submittedName>
        <fullName evidence="8">Nxf3</fullName>
    </submittedName>
</protein>
<dbReference type="PANTHER" id="PTHR10662">
    <property type="entry name" value="NUCLEAR RNA EXPORT FACTOR"/>
    <property type="match status" value="1"/>
</dbReference>
<feature type="coiled-coil region" evidence="6">
    <location>
        <begin position="421"/>
        <end position="448"/>
    </location>
</feature>
<feature type="domain" description="NTF2" evidence="7">
    <location>
        <begin position="281"/>
        <end position="415"/>
    </location>
</feature>
<dbReference type="InterPro" id="IPR018222">
    <property type="entry name" value="Nuclear_transport_factor_2_euk"/>
</dbReference>
<evidence type="ECO:0000256" key="5">
    <source>
        <dbReference type="ARBA" id="ARBA00023242"/>
    </source>
</evidence>
<accession>A0A0M3QWH3</accession>
<dbReference type="SMR" id="A0A0M3QWH3"/>
<dbReference type="InterPro" id="IPR032675">
    <property type="entry name" value="LRR_dom_sf"/>
</dbReference>
<evidence type="ECO:0000256" key="2">
    <source>
        <dbReference type="ARBA" id="ARBA00009285"/>
    </source>
</evidence>
<dbReference type="PROSITE" id="PS50177">
    <property type="entry name" value="NTF2_DOMAIN"/>
    <property type="match status" value="1"/>
</dbReference>
<dbReference type="STRING" id="30019.A0A0M3QWH3"/>
<dbReference type="Gene3D" id="3.80.10.10">
    <property type="entry name" value="Ribonuclease Inhibitor"/>
    <property type="match status" value="1"/>
</dbReference>
<keyword evidence="6" id="KW-0175">Coiled coil</keyword>
<dbReference type="InterPro" id="IPR032710">
    <property type="entry name" value="NTF2-like_dom_sf"/>
</dbReference>
<proteinExistence type="inferred from homology"/>
<organism evidence="8 9">
    <name type="scientific">Drosophila busckii</name>
    <name type="common">Fruit fly</name>
    <dbReference type="NCBI Taxonomy" id="30019"/>
    <lineage>
        <taxon>Eukaryota</taxon>
        <taxon>Metazoa</taxon>
        <taxon>Ecdysozoa</taxon>
        <taxon>Arthropoda</taxon>
        <taxon>Hexapoda</taxon>
        <taxon>Insecta</taxon>
        <taxon>Pterygota</taxon>
        <taxon>Neoptera</taxon>
        <taxon>Endopterygota</taxon>
        <taxon>Diptera</taxon>
        <taxon>Brachycera</taxon>
        <taxon>Muscomorpha</taxon>
        <taxon>Ephydroidea</taxon>
        <taxon>Drosophilidae</taxon>
        <taxon>Drosophila</taxon>
    </lineage>
</organism>
<evidence type="ECO:0000256" key="1">
    <source>
        <dbReference type="ARBA" id="ARBA00004123"/>
    </source>
</evidence>
<comment type="similarity">
    <text evidence="2">Belongs to the NXF family.</text>
</comment>
<evidence type="ECO:0000313" key="9">
    <source>
        <dbReference type="Proteomes" id="UP000494163"/>
    </source>
</evidence>
<keyword evidence="3" id="KW-0813">Transport</keyword>
<dbReference type="Gene3D" id="3.10.450.50">
    <property type="match status" value="1"/>
</dbReference>
<dbReference type="InterPro" id="IPR012677">
    <property type="entry name" value="Nucleotide-bd_a/b_plait_sf"/>
</dbReference>
<dbReference type="SUPFAM" id="SSF52058">
    <property type="entry name" value="L domain-like"/>
    <property type="match status" value="1"/>
</dbReference>
<keyword evidence="9" id="KW-1185">Reference proteome</keyword>
<evidence type="ECO:0000256" key="3">
    <source>
        <dbReference type="ARBA" id="ARBA00022448"/>
    </source>
</evidence>
<gene>
    <name evidence="8" type="ORF">Dbus_chr3Lg1315</name>
</gene>
<dbReference type="Pfam" id="PF22602">
    <property type="entry name" value="NXF_NTF2"/>
    <property type="match status" value="1"/>
</dbReference>
<comment type="subcellular location">
    <subcellularLocation>
        <location evidence="1">Nucleus</location>
    </subcellularLocation>
</comment>
<dbReference type="GO" id="GO:0005634">
    <property type="term" value="C:nucleus"/>
    <property type="evidence" value="ECO:0007669"/>
    <property type="project" value="UniProtKB-SubCell"/>
</dbReference>
<name>A0A0M3QWH3_DROBS</name>
<dbReference type="EMBL" id="CP012525">
    <property type="protein sequence ID" value="ALC44149.1"/>
    <property type="molecule type" value="Genomic_DNA"/>
</dbReference>
<dbReference type="InterPro" id="IPR002075">
    <property type="entry name" value="NTF2_dom"/>
</dbReference>
<dbReference type="AlphaFoldDB" id="A0A0M3QWH3"/>
<dbReference type="Pfam" id="PF24048">
    <property type="entry name" value="LRR_NXF1-5"/>
    <property type="match status" value="1"/>
</dbReference>
<dbReference type="GO" id="GO:0003723">
    <property type="term" value="F:RNA binding"/>
    <property type="evidence" value="ECO:0007669"/>
    <property type="project" value="TreeGrafter"/>
</dbReference>
<dbReference type="InterPro" id="IPR057125">
    <property type="entry name" value="NXF1/2/3/5-like_LRR"/>
</dbReference>
<feature type="non-terminal residue" evidence="8">
    <location>
        <position position="1"/>
    </location>
</feature>
<evidence type="ECO:0000313" key="8">
    <source>
        <dbReference type="EMBL" id="ALC44149.1"/>
    </source>
</evidence>
<keyword evidence="5" id="KW-0539">Nucleus</keyword>
<dbReference type="PANTHER" id="PTHR10662:SF22">
    <property type="entry name" value="NUCLEAR RNA EXPORT FACTOR 1"/>
    <property type="match status" value="1"/>
</dbReference>
<dbReference type="OrthoDB" id="25872at2759"/>
<dbReference type="InterPro" id="IPR030217">
    <property type="entry name" value="NXF_fam"/>
</dbReference>
<dbReference type="OMA" id="QCYHELA"/>
<dbReference type="Proteomes" id="UP000494163">
    <property type="component" value="Chromosome 3L"/>
</dbReference>
<dbReference type="Gene3D" id="3.30.70.330">
    <property type="match status" value="1"/>
</dbReference>
<dbReference type="PROSITE" id="PS51450">
    <property type="entry name" value="LRR"/>
    <property type="match status" value="2"/>
</dbReference>
<reference evidence="8 9" key="1">
    <citation type="submission" date="2015-08" db="EMBL/GenBank/DDBJ databases">
        <title>Ancestral chromatin configuration constrains chromatin evolution on differentiating sex chromosomes in Drosophila.</title>
        <authorList>
            <person name="Zhou Q."/>
            <person name="Bachtrog D."/>
        </authorList>
    </citation>
    <scope>NUCLEOTIDE SEQUENCE [LARGE SCALE GENOMIC DNA]</scope>
    <source>
        <tissue evidence="8">Whole larvae</tissue>
    </source>
</reference>
<dbReference type="GO" id="GO:0016973">
    <property type="term" value="P:poly(A)+ mRNA export from nucleus"/>
    <property type="evidence" value="ECO:0007669"/>
    <property type="project" value="TreeGrafter"/>
</dbReference>
<dbReference type="InterPro" id="IPR001611">
    <property type="entry name" value="Leu-rich_rpt"/>
</dbReference>
<dbReference type="SUPFAM" id="SSF54427">
    <property type="entry name" value="NTF2-like"/>
    <property type="match status" value="1"/>
</dbReference>
<keyword evidence="4" id="KW-0509">mRNA transport</keyword>
<evidence type="ECO:0000256" key="6">
    <source>
        <dbReference type="SAM" id="Coils"/>
    </source>
</evidence>
<evidence type="ECO:0000256" key="4">
    <source>
        <dbReference type="ARBA" id="ARBA00022816"/>
    </source>
</evidence>